<protein>
    <recommendedName>
        <fullName evidence="3">DUF3576 domain-containing protein</fullName>
    </recommendedName>
</protein>
<reference evidence="1 2" key="1">
    <citation type="submission" date="2024-06" db="EMBL/GenBank/DDBJ databases">
        <title>Genome of Rhodovulum iodosum, a marine photoferrotroph.</title>
        <authorList>
            <person name="Bianchini G."/>
            <person name="Nikeleit V."/>
            <person name="Kappler A."/>
            <person name="Bryce C."/>
            <person name="Sanchez-Baracaldo P."/>
        </authorList>
    </citation>
    <scope>NUCLEOTIDE SEQUENCE [LARGE SCALE GENOMIC DNA]</scope>
    <source>
        <strain evidence="1 2">UT/N1</strain>
    </source>
</reference>
<dbReference type="Proteomes" id="UP001560019">
    <property type="component" value="Unassembled WGS sequence"/>
</dbReference>
<evidence type="ECO:0000313" key="1">
    <source>
        <dbReference type="EMBL" id="MEX5728503.1"/>
    </source>
</evidence>
<proteinExistence type="predicted"/>
<dbReference type="EMBL" id="JBEHHI010000002">
    <property type="protein sequence ID" value="MEX5728503.1"/>
    <property type="molecule type" value="Genomic_DNA"/>
</dbReference>
<sequence length="184" mass="19616">MLRHGFSSGPLRANTLRVNPGVRMKKPLIAALALALALSACGRVRDSRLNPFNWFGGSTEESVAITATEDGGAPARAAADPRPLVAEVVQMRVERMPGGAIVHATGRPPRQGYWEADLVPVNDERPENGTLAYEFRAAQPPAPTRAGTAPSREITAGRFVSDQTLAGVRRIVVIGAGNRRTSSR</sequence>
<gene>
    <name evidence="1" type="ORF">Ga0609869_001856</name>
</gene>
<comment type="caution">
    <text evidence="1">The sequence shown here is derived from an EMBL/GenBank/DDBJ whole genome shotgun (WGS) entry which is preliminary data.</text>
</comment>
<organism evidence="1 2">
    <name type="scientific">Rhodovulum iodosum</name>
    <dbReference type="NCBI Taxonomy" id="68291"/>
    <lineage>
        <taxon>Bacteria</taxon>
        <taxon>Pseudomonadati</taxon>
        <taxon>Pseudomonadota</taxon>
        <taxon>Alphaproteobacteria</taxon>
        <taxon>Rhodobacterales</taxon>
        <taxon>Paracoccaceae</taxon>
        <taxon>Rhodovulum</taxon>
    </lineage>
</organism>
<evidence type="ECO:0000313" key="2">
    <source>
        <dbReference type="Proteomes" id="UP001560019"/>
    </source>
</evidence>
<accession>A0ABV3XW05</accession>
<evidence type="ECO:0008006" key="3">
    <source>
        <dbReference type="Google" id="ProtNLM"/>
    </source>
</evidence>
<keyword evidence="2" id="KW-1185">Reference proteome</keyword>
<name>A0ABV3XW05_9RHOB</name>